<evidence type="ECO:0000313" key="4">
    <source>
        <dbReference type="RefSeq" id="XP_015521480.2"/>
    </source>
</evidence>
<name>A0A6J0C4U5_NEOLC</name>
<keyword evidence="3" id="KW-1185">Reference proteome</keyword>
<reference evidence="4" key="1">
    <citation type="submission" date="2025-08" db="UniProtKB">
        <authorList>
            <consortium name="RefSeq"/>
        </authorList>
    </citation>
    <scope>IDENTIFICATION</scope>
    <source>
        <tissue evidence="4">Thorax and Abdomen</tissue>
    </source>
</reference>
<dbReference type="RefSeq" id="XP_015521480.2">
    <property type="nucleotide sequence ID" value="XM_015665994.2"/>
</dbReference>
<evidence type="ECO:0000313" key="3">
    <source>
        <dbReference type="Proteomes" id="UP000829291"/>
    </source>
</evidence>
<dbReference type="Proteomes" id="UP000829291">
    <property type="component" value="Chromosome 5"/>
</dbReference>
<keyword evidence="1" id="KW-0472">Membrane</keyword>
<sequence length="268" mass="30259">MRRVCFLVTLIILVTYVAALDEKSSKQAAFGEGDNAEDEDDSDYDDYDYALEDKKGHKIKRKHKLYLFAGGLKSLAAFIAIKIKIILVVITVIGIIGFTLKVFGALKYIGYLGGGCPVVHEPAHGLGYSVTPPPDHVPEYGSWGNTNDWSSSGSWARSLVQSYIDTDMISHALKNMDMAEMVFSTLEMNDDVCRRRLVCEIDAKTREFPLLSYAMDFFSHGFEKFKTSSKVKFSDCAKLYASCDDEKKSRRRRKRFVDKTEHRNQSSV</sequence>
<keyword evidence="1" id="KW-1133">Transmembrane helix</keyword>
<evidence type="ECO:0000256" key="2">
    <source>
        <dbReference type="SAM" id="SignalP"/>
    </source>
</evidence>
<protein>
    <submittedName>
        <fullName evidence="4">Uncharacterized protein LOC107225503 isoform X2</fullName>
    </submittedName>
</protein>
<dbReference type="KEGG" id="nlo:107225503"/>
<keyword evidence="2" id="KW-0732">Signal</keyword>
<organism evidence="4">
    <name type="scientific">Neodiprion lecontei</name>
    <name type="common">Redheaded pine sawfly</name>
    <dbReference type="NCBI Taxonomy" id="441921"/>
    <lineage>
        <taxon>Eukaryota</taxon>
        <taxon>Metazoa</taxon>
        <taxon>Ecdysozoa</taxon>
        <taxon>Arthropoda</taxon>
        <taxon>Hexapoda</taxon>
        <taxon>Insecta</taxon>
        <taxon>Pterygota</taxon>
        <taxon>Neoptera</taxon>
        <taxon>Endopterygota</taxon>
        <taxon>Hymenoptera</taxon>
        <taxon>Tenthredinoidea</taxon>
        <taxon>Diprionidae</taxon>
        <taxon>Diprioninae</taxon>
        <taxon>Neodiprion</taxon>
    </lineage>
</organism>
<feature type="transmembrane region" description="Helical" evidence="1">
    <location>
        <begin position="75"/>
        <end position="100"/>
    </location>
</feature>
<evidence type="ECO:0000256" key="1">
    <source>
        <dbReference type="SAM" id="Phobius"/>
    </source>
</evidence>
<accession>A0A6J0C4U5</accession>
<feature type="signal peptide" evidence="2">
    <location>
        <begin position="1"/>
        <end position="19"/>
    </location>
</feature>
<proteinExistence type="predicted"/>
<gene>
    <name evidence="4" type="primary">LOC107225503</name>
</gene>
<dbReference type="AlphaFoldDB" id="A0A6J0C4U5"/>
<keyword evidence="1" id="KW-0812">Transmembrane</keyword>
<dbReference type="OrthoDB" id="7737307at2759"/>
<feature type="chain" id="PRO_5046530502" evidence="2">
    <location>
        <begin position="20"/>
        <end position="268"/>
    </location>
</feature>
<dbReference type="GeneID" id="107225503"/>
<dbReference type="InParanoid" id="A0A6J0C4U5"/>